<keyword evidence="2" id="KW-1185">Reference proteome</keyword>
<evidence type="ECO:0000313" key="2">
    <source>
        <dbReference type="Proteomes" id="UP000824504"/>
    </source>
</evidence>
<sequence length="455" mass="50513">MHDHLIGAIVTEWRHRLPGYTEQRNYCDGNHQLRFATPDFEAKYGSQVRALRENLCEGVVSAFTDRLAIASWGDKAAAKIDDAEGLERLLGYVHDEAFRCGDGYVLVWPGPDGQPTPHYHRADQIVPHVDPANPAVLDWAAKIWVDTNHYGRINIYDRHQVERYRTLGRLPEDHHASDLPENPTAWIPMDLDGEGDVIRHTFGATPALWWKQGADTADGHGKSILTNVIPLQDANNKSVANLVVTEEAYARPFRYLLNFKPASDNPFVAAGEYMTAMAKAANSTVKRRFDPSRQQIFTHDGPGPFGQLDPADLQQLVKVQDAWAVKIARVVGIPPYYLTQTSGDVPSGQSLRVLTSRLTARVRRFQRDSAPVLRGLAQLLGIPEPDITWAPPMDLDPLEKWQVAQIRQSLGLALEDVLTDTGTADIEGVVERATAATSQRLGDMGKALRDGQIGF</sequence>
<name>A0ABX8SH88_9ACTN</name>
<protein>
    <submittedName>
        <fullName evidence="1">Phage portal protein</fullName>
    </submittedName>
</protein>
<organism evidence="1 2">
    <name type="scientific">Tessaracoccus palaemonis</name>
    <dbReference type="NCBI Taxonomy" id="2829499"/>
    <lineage>
        <taxon>Bacteria</taxon>
        <taxon>Bacillati</taxon>
        <taxon>Actinomycetota</taxon>
        <taxon>Actinomycetes</taxon>
        <taxon>Propionibacteriales</taxon>
        <taxon>Propionibacteriaceae</taxon>
        <taxon>Tessaracoccus</taxon>
    </lineage>
</organism>
<reference evidence="1 2" key="1">
    <citation type="submission" date="2021-07" db="EMBL/GenBank/DDBJ databases">
        <title>complete genome sequencing of Tessaracoccus sp.J1M15.</title>
        <authorList>
            <person name="Bae J.-W."/>
            <person name="Kim D.-y."/>
        </authorList>
    </citation>
    <scope>NUCLEOTIDE SEQUENCE [LARGE SCALE GENOMIC DNA]</scope>
    <source>
        <strain evidence="1 2">J1M15</strain>
    </source>
</reference>
<dbReference type="RefSeq" id="WP_219081915.1">
    <property type="nucleotide sequence ID" value="NZ_CP079216.1"/>
</dbReference>
<evidence type="ECO:0000313" key="1">
    <source>
        <dbReference type="EMBL" id="QXT62746.1"/>
    </source>
</evidence>
<proteinExistence type="predicted"/>
<dbReference type="Proteomes" id="UP000824504">
    <property type="component" value="Chromosome"/>
</dbReference>
<dbReference type="EMBL" id="CP079216">
    <property type="protein sequence ID" value="QXT62746.1"/>
    <property type="molecule type" value="Genomic_DNA"/>
</dbReference>
<accession>A0ABX8SH88</accession>
<dbReference type="Pfam" id="PF05133">
    <property type="entry name" value="SPP1_portal"/>
    <property type="match status" value="1"/>
</dbReference>
<gene>
    <name evidence="1" type="ORF">KDB89_13585</name>
</gene>
<dbReference type="InterPro" id="IPR021145">
    <property type="entry name" value="Portal_protein_SPP1_Gp6-like"/>
</dbReference>